<dbReference type="Proteomes" id="UP001501442">
    <property type="component" value="Unassembled WGS sequence"/>
</dbReference>
<evidence type="ECO:0000313" key="3">
    <source>
        <dbReference type="EMBL" id="GAA4636712.1"/>
    </source>
</evidence>
<dbReference type="PANTHER" id="PTHR23403">
    <property type="entry name" value="TREHALASE"/>
    <property type="match status" value="1"/>
</dbReference>
<evidence type="ECO:0000313" key="4">
    <source>
        <dbReference type="Proteomes" id="UP001501442"/>
    </source>
</evidence>
<dbReference type="SUPFAM" id="SSF48208">
    <property type="entry name" value="Six-hairpin glycosidases"/>
    <property type="match status" value="1"/>
</dbReference>
<dbReference type="InterPro" id="IPR008928">
    <property type="entry name" value="6-hairpin_glycosidase_sf"/>
</dbReference>
<dbReference type="RefSeq" id="WP_345439683.1">
    <property type="nucleotide sequence ID" value="NZ_BAABHK010000018.1"/>
</dbReference>
<dbReference type="EMBL" id="BAABHK010000018">
    <property type="protein sequence ID" value="GAA4636712.1"/>
    <property type="molecule type" value="Genomic_DNA"/>
</dbReference>
<reference evidence="4" key="1">
    <citation type="journal article" date="2019" name="Int. J. Syst. Evol. Microbiol.">
        <title>The Global Catalogue of Microorganisms (GCM) 10K type strain sequencing project: providing services to taxonomists for standard genome sequencing and annotation.</title>
        <authorList>
            <consortium name="The Broad Institute Genomics Platform"/>
            <consortium name="The Broad Institute Genome Sequencing Center for Infectious Disease"/>
            <person name="Wu L."/>
            <person name="Ma J."/>
        </authorList>
    </citation>
    <scope>NUCLEOTIDE SEQUENCE [LARGE SCALE GENOMIC DNA]</scope>
    <source>
        <strain evidence="4">JCM 17939</strain>
    </source>
</reference>
<protein>
    <recommendedName>
        <fullName evidence="2">Mannosylglycerate hydrolase MGH1-like glycoside hydrolase domain-containing protein</fullName>
    </recommendedName>
</protein>
<keyword evidence="4" id="KW-1185">Reference proteome</keyword>
<dbReference type="PANTHER" id="PTHR23403:SF1">
    <property type="entry name" value="TREHALASE"/>
    <property type="match status" value="1"/>
</dbReference>
<dbReference type="InterPro" id="IPR054491">
    <property type="entry name" value="MGH1-like_GH"/>
</dbReference>
<feature type="region of interest" description="Disordered" evidence="1">
    <location>
        <begin position="349"/>
        <end position="381"/>
    </location>
</feature>
<gene>
    <name evidence="3" type="ORF">GCM10023196_087550</name>
</gene>
<dbReference type="InterPro" id="IPR001661">
    <property type="entry name" value="Glyco_hydro_37"/>
</dbReference>
<dbReference type="InterPro" id="IPR012341">
    <property type="entry name" value="6hp_glycosidase-like_sf"/>
</dbReference>
<dbReference type="Pfam" id="PF22422">
    <property type="entry name" value="MGH1-like_GH"/>
    <property type="match status" value="1"/>
</dbReference>
<feature type="domain" description="Mannosylglycerate hydrolase MGH1-like glycoside hydrolase" evidence="2">
    <location>
        <begin position="247"/>
        <end position="564"/>
    </location>
</feature>
<sequence length="730" mass="79978">MSKPVPADWNTWDVQYHTAAAHLPSGIRVRVGIGTPDGRIVDDFTWRRGLERLGHHTVDGEYAEVTVRSGEALLRLVFTNPRPDVLCGLAELLEPVPAGHSVHLIVDRLPGAPGARPDVPTGGDRLDVAVGQRQWKVALSAPVTVESGDDAVRLSLPQGATACRFVWALSGDPGADLAHDFDAARERAERVAIGGSGWLGRSAEGYQRALTWNTIIRTDLARVIVPTSRDFVSQARGGFYGTWALHCWDTFFCGLTATWIDHDYARGIYDQMFEQVTADGFLPNRVSDERGRTDDRSQPPVGAYTVLKSYLSTGLSDETRDRRLLTDAYPTLLGWHDWWPRARRGPHGVLAWGSDPTDDPKSATVDSTRRESGLDDSPMYDDIQYDPVTHTMDLADVGLNALHAADGAALALIADRLGDAETAARLRAEVAETARRLDEVFWDESAGHYRNRRADGTFDVHLAPTMLYPLLAEVPDADRARRMVETLLAPDLLGGSPPLPSVSRSDPGYNRFYCRGRIWGPHAFLVVEGLRRYDLDAEVDRIVDELLAIFRLEWEEHSHVHENYFSSPDEDIHPFEARSDYLLSWGNLLAYLAMQQLADPRPGGWRFAHPGRTAELTNLNLREGRLSVAAGDRLRVTLDDAVLVDAPAGTVVEDYERTAETVRATVRRTGSDPVVFGVPAAAEGSVTVRVDGADAAPSPVTGGTVTVALPDGAGRRAVTITADPAARRPS</sequence>
<evidence type="ECO:0000259" key="2">
    <source>
        <dbReference type="Pfam" id="PF22422"/>
    </source>
</evidence>
<comment type="caution">
    <text evidence="3">The sequence shown here is derived from an EMBL/GenBank/DDBJ whole genome shotgun (WGS) entry which is preliminary data.</text>
</comment>
<name>A0ABP8UQ40_9ACTN</name>
<organism evidence="3 4">
    <name type="scientific">Actinoallomurus vinaceus</name>
    <dbReference type="NCBI Taxonomy" id="1080074"/>
    <lineage>
        <taxon>Bacteria</taxon>
        <taxon>Bacillati</taxon>
        <taxon>Actinomycetota</taxon>
        <taxon>Actinomycetes</taxon>
        <taxon>Streptosporangiales</taxon>
        <taxon>Thermomonosporaceae</taxon>
        <taxon>Actinoallomurus</taxon>
    </lineage>
</organism>
<accession>A0ABP8UQ40</accession>
<evidence type="ECO:0000256" key="1">
    <source>
        <dbReference type="SAM" id="MobiDB-lite"/>
    </source>
</evidence>
<dbReference type="Gene3D" id="1.50.10.10">
    <property type="match status" value="1"/>
</dbReference>
<proteinExistence type="predicted"/>